<reference evidence="2" key="1">
    <citation type="submission" date="2021-04" db="EMBL/GenBank/DDBJ databases">
        <authorList>
            <person name="Tunstrom K."/>
        </authorList>
    </citation>
    <scope>NUCLEOTIDE SEQUENCE</scope>
</reference>
<comment type="caution">
    <text evidence="2">The sequence shown here is derived from an EMBL/GenBank/DDBJ whole genome shotgun (WGS) entry which is preliminary data.</text>
</comment>
<feature type="compositionally biased region" description="Low complexity" evidence="1">
    <location>
        <begin position="93"/>
        <end position="105"/>
    </location>
</feature>
<accession>A0A8S3WP06</accession>
<keyword evidence="3" id="KW-1185">Reference proteome</keyword>
<evidence type="ECO:0000313" key="2">
    <source>
        <dbReference type="EMBL" id="CAG4967885.1"/>
    </source>
</evidence>
<gene>
    <name evidence="2" type="ORF">PAPOLLO_LOCUS7860</name>
</gene>
<evidence type="ECO:0000313" key="3">
    <source>
        <dbReference type="Proteomes" id="UP000691718"/>
    </source>
</evidence>
<evidence type="ECO:0000256" key="1">
    <source>
        <dbReference type="SAM" id="MobiDB-lite"/>
    </source>
</evidence>
<dbReference type="Proteomes" id="UP000691718">
    <property type="component" value="Unassembled WGS sequence"/>
</dbReference>
<organism evidence="2 3">
    <name type="scientific">Parnassius apollo</name>
    <name type="common">Apollo butterfly</name>
    <name type="synonym">Papilio apollo</name>
    <dbReference type="NCBI Taxonomy" id="110799"/>
    <lineage>
        <taxon>Eukaryota</taxon>
        <taxon>Metazoa</taxon>
        <taxon>Ecdysozoa</taxon>
        <taxon>Arthropoda</taxon>
        <taxon>Hexapoda</taxon>
        <taxon>Insecta</taxon>
        <taxon>Pterygota</taxon>
        <taxon>Neoptera</taxon>
        <taxon>Endopterygota</taxon>
        <taxon>Lepidoptera</taxon>
        <taxon>Glossata</taxon>
        <taxon>Ditrysia</taxon>
        <taxon>Papilionoidea</taxon>
        <taxon>Papilionidae</taxon>
        <taxon>Parnassiinae</taxon>
        <taxon>Parnassini</taxon>
        <taxon>Parnassius</taxon>
        <taxon>Parnassius</taxon>
    </lineage>
</organism>
<sequence>MLPLPLPAFDGQPVCVRRPAALDAKKLQKLAKLHRLPKEIKAQLEVSLSSKQPHKQQKQGVPKPQPSTSGCQKNKRKKKPVLESESSSDKDTISLSSECSDCSST</sequence>
<name>A0A8S3WP06_PARAO</name>
<protein>
    <submittedName>
        <fullName evidence="2">(apollo) hypothetical protein</fullName>
    </submittedName>
</protein>
<dbReference type="EMBL" id="CAJQZP010000547">
    <property type="protein sequence ID" value="CAG4967885.1"/>
    <property type="molecule type" value="Genomic_DNA"/>
</dbReference>
<proteinExistence type="predicted"/>
<feature type="region of interest" description="Disordered" evidence="1">
    <location>
        <begin position="45"/>
        <end position="105"/>
    </location>
</feature>
<dbReference type="AlphaFoldDB" id="A0A8S3WP06"/>